<feature type="domain" description="DUF7514" evidence="3">
    <location>
        <begin position="232"/>
        <end position="395"/>
    </location>
</feature>
<evidence type="ECO:0000259" key="3">
    <source>
        <dbReference type="Pfam" id="PF24355"/>
    </source>
</evidence>
<comment type="caution">
    <text evidence="4">The sequence shown here is derived from an EMBL/GenBank/DDBJ whole genome shotgun (WGS) entry which is preliminary data.</text>
</comment>
<protein>
    <recommendedName>
        <fullName evidence="3">DUF7514 domain-containing protein</fullName>
    </recommendedName>
</protein>
<dbReference type="Proteomes" id="UP000616885">
    <property type="component" value="Unassembled WGS sequence"/>
</dbReference>
<feature type="transmembrane region" description="Helical" evidence="2">
    <location>
        <begin position="126"/>
        <end position="150"/>
    </location>
</feature>
<gene>
    <name evidence="4" type="ORF">IM811_017991</name>
</gene>
<evidence type="ECO:0000256" key="2">
    <source>
        <dbReference type="SAM" id="Phobius"/>
    </source>
</evidence>
<dbReference type="SUPFAM" id="SSF81995">
    <property type="entry name" value="beta-sandwich domain of Sec23/24"/>
    <property type="match status" value="1"/>
</dbReference>
<feature type="region of interest" description="Disordered" evidence="1">
    <location>
        <begin position="176"/>
        <end position="226"/>
    </location>
</feature>
<dbReference type="InterPro" id="IPR055936">
    <property type="entry name" value="DUF7514"/>
</dbReference>
<dbReference type="EMBL" id="JADCTT010000009">
    <property type="protein sequence ID" value="KAF9748486.1"/>
    <property type="molecule type" value="Genomic_DNA"/>
</dbReference>
<proteinExistence type="predicted"/>
<dbReference type="Pfam" id="PF24355">
    <property type="entry name" value="DUF7514"/>
    <property type="match status" value="1"/>
</dbReference>
<name>A0A8H7N4A1_BIOOC</name>
<evidence type="ECO:0000313" key="4">
    <source>
        <dbReference type="EMBL" id="KAF9748486.1"/>
    </source>
</evidence>
<keyword evidence="2" id="KW-0472">Membrane</keyword>
<sequence length="437" mass="49527">MAYQVMITPEGDASQAEKRRHIYLRPFILFWIATFIFEVTMLAVSIAVFSGLRDMFPKVMWTLVFCPLGMSGALSGLVNCFLVDNIYGNKAVHFLAILSVLVLGTCNNLCYNLDLVFGWFGAAENFWWWHASCFLLINLNTSGLIVAVVAPRLTISSRPQHNVGAILRRLRASPGPPPGYVQQQQKQQQQQQQQQYQYQQNQQASTAHPTAPPGFPSPPQQPATPASQWNEHMFYSNGNGTPFFNSLMKEFFSKLDPQGTGYITPEAFSGFLDACHFRVDDNVWKRSHKGNMMFSADDMADFELKAALEGFYFDHKVVVRNPRAKQLPYGGMPLLSFEGFADFMSVEFCADIDQHLSGLNHALRYYGIWPEKGAIPRHVFLARCPPELQRRIDEASARCRGAAQTRINAHKAQKQLELQGQQNALDLIDGPRRYYYY</sequence>
<feature type="transmembrane region" description="Helical" evidence="2">
    <location>
        <begin position="94"/>
        <end position="120"/>
    </location>
</feature>
<feature type="compositionally biased region" description="Pro residues" evidence="1">
    <location>
        <begin position="210"/>
        <end position="222"/>
    </location>
</feature>
<keyword evidence="2" id="KW-1133">Transmembrane helix</keyword>
<accession>A0A8H7N4A1</accession>
<feature type="transmembrane region" description="Helical" evidence="2">
    <location>
        <begin position="28"/>
        <end position="49"/>
    </location>
</feature>
<evidence type="ECO:0000256" key="1">
    <source>
        <dbReference type="SAM" id="MobiDB-lite"/>
    </source>
</evidence>
<reference evidence="4" key="1">
    <citation type="submission" date="2020-10" db="EMBL/GenBank/DDBJ databases">
        <title>High-Quality Genome Resource of Clonostachys rosea strain S41 by Oxford Nanopore Long-Read Sequencing.</title>
        <authorList>
            <person name="Wang H."/>
        </authorList>
    </citation>
    <scope>NUCLEOTIDE SEQUENCE</scope>
    <source>
        <strain evidence="4">S41</strain>
    </source>
</reference>
<keyword evidence="2" id="KW-0812">Transmembrane</keyword>
<dbReference type="AlphaFoldDB" id="A0A8H7N4A1"/>
<feature type="compositionally biased region" description="Low complexity" evidence="1">
    <location>
        <begin position="182"/>
        <end position="203"/>
    </location>
</feature>
<feature type="transmembrane region" description="Helical" evidence="2">
    <location>
        <begin position="61"/>
        <end position="82"/>
    </location>
</feature>
<evidence type="ECO:0000313" key="5">
    <source>
        <dbReference type="Proteomes" id="UP000616885"/>
    </source>
</evidence>
<organism evidence="4 5">
    <name type="scientific">Bionectria ochroleuca</name>
    <name type="common">Gliocladium roseum</name>
    <dbReference type="NCBI Taxonomy" id="29856"/>
    <lineage>
        <taxon>Eukaryota</taxon>
        <taxon>Fungi</taxon>
        <taxon>Dikarya</taxon>
        <taxon>Ascomycota</taxon>
        <taxon>Pezizomycotina</taxon>
        <taxon>Sordariomycetes</taxon>
        <taxon>Hypocreomycetidae</taxon>
        <taxon>Hypocreales</taxon>
        <taxon>Bionectriaceae</taxon>
        <taxon>Clonostachys</taxon>
    </lineage>
</organism>